<organism evidence="2 3">
    <name type="scientific">Chrysodeixis includens</name>
    <name type="common">Soybean looper</name>
    <name type="synonym">Pseudoplusia includens</name>
    <dbReference type="NCBI Taxonomy" id="689277"/>
    <lineage>
        <taxon>Eukaryota</taxon>
        <taxon>Metazoa</taxon>
        <taxon>Ecdysozoa</taxon>
        <taxon>Arthropoda</taxon>
        <taxon>Hexapoda</taxon>
        <taxon>Insecta</taxon>
        <taxon>Pterygota</taxon>
        <taxon>Neoptera</taxon>
        <taxon>Endopterygota</taxon>
        <taxon>Lepidoptera</taxon>
        <taxon>Glossata</taxon>
        <taxon>Ditrysia</taxon>
        <taxon>Noctuoidea</taxon>
        <taxon>Noctuidae</taxon>
        <taxon>Plusiinae</taxon>
        <taxon>Chrysodeixis</taxon>
    </lineage>
</organism>
<dbReference type="InterPro" id="IPR031732">
    <property type="entry name" value="DUF4729"/>
</dbReference>
<keyword evidence="3" id="KW-1185">Reference proteome</keyword>
<sequence length="397" mass="44821">MNKKVYIKNPPDTASTGKTHYIECTECKTRAKSVIYICTSGHVISKTFQNDDAVDGNEGGDNIPEKDYCSIGEPKSVETIKSEDQASGDHDALVEKPNCDNNKGINAKNIVKKVTDSKSNPETTIEYKNEHYLDRKSSETINVECCKNIASKDELSNFKVVLRPVVCPVTNCSKMVTINTITSHFHFDHSKVPRIVFDETESQEILLKPESISTEIQCIATYFIKNQISAFKKNNLLLLMAVKLQSATSKIPNIKYVSSRIFTRSIHTQTEKQKEYNKERKQKEYYKVGKVVSAERLSKVSSDYKSCKSKTLCDDNEDFLLLWLCKLDDEEKVYSITVMGQNPKRGYSYIGSATHIKRKQDPSSLYEKSECLIIKRSAVVNLCKSGNMIPVIVSVVN</sequence>
<accession>A0A9P0C0Z7</accession>
<protein>
    <recommendedName>
        <fullName evidence="1">DUF4729 domain-containing protein</fullName>
    </recommendedName>
</protein>
<evidence type="ECO:0000259" key="1">
    <source>
        <dbReference type="Pfam" id="PF15866"/>
    </source>
</evidence>
<dbReference type="EMBL" id="LR824011">
    <property type="protein sequence ID" value="CAH0626943.1"/>
    <property type="molecule type" value="Genomic_DNA"/>
</dbReference>
<reference evidence="2" key="1">
    <citation type="submission" date="2021-12" db="EMBL/GenBank/DDBJ databases">
        <authorList>
            <person name="King R."/>
        </authorList>
    </citation>
    <scope>NUCLEOTIDE SEQUENCE</scope>
</reference>
<dbReference type="Pfam" id="PF15866">
    <property type="entry name" value="DUF4729"/>
    <property type="match status" value="1"/>
</dbReference>
<name>A0A9P0C0Z7_CHRIL</name>
<evidence type="ECO:0000313" key="2">
    <source>
        <dbReference type="EMBL" id="CAH0626943.1"/>
    </source>
</evidence>
<dbReference type="Proteomes" id="UP001154114">
    <property type="component" value="Chromosome 8"/>
</dbReference>
<proteinExistence type="predicted"/>
<dbReference type="AlphaFoldDB" id="A0A9P0C0Z7"/>
<dbReference type="OrthoDB" id="7468078at2759"/>
<evidence type="ECO:0000313" key="3">
    <source>
        <dbReference type="Proteomes" id="UP001154114"/>
    </source>
</evidence>
<gene>
    <name evidence="2" type="ORF">CINC_LOCUS12423</name>
</gene>
<feature type="domain" description="DUF4729" evidence="1">
    <location>
        <begin position="167"/>
        <end position="384"/>
    </location>
</feature>